<feature type="compositionally biased region" description="Polar residues" evidence="1">
    <location>
        <begin position="116"/>
        <end position="129"/>
    </location>
</feature>
<name>A0A2I2L2E0_9ACTN</name>
<evidence type="ECO:0000313" key="3">
    <source>
        <dbReference type="Proteomes" id="UP000234331"/>
    </source>
</evidence>
<dbReference type="Proteomes" id="UP000234331">
    <property type="component" value="Unassembled WGS sequence"/>
</dbReference>
<keyword evidence="3" id="KW-1185">Reference proteome</keyword>
<feature type="compositionally biased region" description="Basic residues" evidence="1">
    <location>
        <begin position="9"/>
        <end position="23"/>
    </location>
</feature>
<keyword evidence="2" id="KW-0378">Hydrolase</keyword>
<dbReference type="EMBL" id="FZMO01000560">
    <property type="protein sequence ID" value="SNQ52093.1"/>
    <property type="molecule type" value="Genomic_DNA"/>
</dbReference>
<organism evidence="2 3">
    <name type="scientific">Frankia canadensis</name>
    <dbReference type="NCBI Taxonomy" id="1836972"/>
    <lineage>
        <taxon>Bacteria</taxon>
        <taxon>Bacillati</taxon>
        <taxon>Actinomycetota</taxon>
        <taxon>Actinomycetes</taxon>
        <taxon>Frankiales</taxon>
        <taxon>Frankiaceae</taxon>
        <taxon>Frankia</taxon>
    </lineage>
</organism>
<protein>
    <submittedName>
        <fullName evidence="2">CRISPR-associated endoribonuclease Cas2 (Modular protein)</fullName>
        <ecNumber evidence="2">3.1.-.-</ecNumber>
    </submittedName>
</protein>
<evidence type="ECO:0000313" key="2">
    <source>
        <dbReference type="EMBL" id="SNQ52093.1"/>
    </source>
</evidence>
<dbReference type="EC" id="3.1.-.-" evidence="2"/>
<reference evidence="2 3" key="1">
    <citation type="submission" date="2017-06" db="EMBL/GenBank/DDBJ databases">
        <authorList>
            <person name="Kim H.J."/>
            <person name="Triplett B.A."/>
        </authorList>
    </citation>
    <scope>NUCLEOTIDE SEQUENCE [LARGE SCALE GENOMIC DNA]</scope>
    <source>
        <strain evidence="2">FRACA_ARgP5</strain>
    </source>
</reference>
<sequence length="129" mass="14618">MLHEPPPRSPRRLPKPRLRAHRVRQPEPSLTPKRGSKIRQHFRIPAILAYGTAERPPNALYTHHRILRRVQRSAFESKPSVAHRPDYTTSSASPTTTSASTTPAPRLIESERLAIHSNQDPTASSRSWP</sequence>
<accession>A0A2I2L2E0</accession>
<feature type="region of interest" description="Disordered" evidence="1">
    <location>
        <begin position="72"/>
        <end position="129"/>
    </location>
</feature>
<evidence type="ECO:0000256" key="1">
    <source>
        <dbReference type="SAM" id="MobiDB-lite"/>
    </source>
</evidence>
<dbReference type="GO" id="GO:0016787">
    <property type="term" value="F:hydrolase activity"/>
    <property type="evidence" value="ECO:0007669"/>
    <property type="project" value="UniProtKB-KW"/>
</dbReference>
<dbReference type="AlphaFoldDB" id="A0A2I2L2E0"/>
<proteinExistence type="predicted"/>
<feature type="region of interest" description="Disordered" evidence="1">
    <location>
        <begin position="1"/>
        <end position="38"/>
    </location>
</feature>
<gene>
    <name evidence="2" type="ORF">FRACA_910005</name>
</gene>
<feature type="compositionally biased region" description="Low complexity" evidence="1">
    <location>
        <begin position="88"/>
        <end position="105"/>
    </location>
</feature>